<evidence type="ECO:0000313" key="2">
    <source>
        <dbReference type="EMBL" id="MPC61988.1"/>
    </source>
</evidence>
<evidence type="ECO:0000313" key="3">
    <source>
        <dbReference type="Proteomes" id="UP000324222"/>
    </source>
</evidence>
<keyword evidence="1" id="KW-0812">Transmembrane</keyword>
<accession>A0A5B7GYM9</accession>
<evidence type="ECO:0000256" key="1">
    <source>
        <dbReference type="SAM" id="Phobius"/>
    </source>
</evidence>
<name>A0A5B7GYM9_PORTR</name>
<sequence>MQSYTKNVKKQTRIHFTVSLFNSMFLTSGSDPTLSMCTYRYIYLKNVLYFLLIIEMILVYLSLATVPCITRIFNKVTF</sequence>
<protein>
    <submittedName>
        <fullName evidence="2">Uncharacterized protein</fullName>
    </submittedName>
</protein>
<proteinExistence type="predicted"/>
<comment type="caution">
    <text evidence="2">The sequence shown here is derived from an EMBL/GenBank/DDBJ whole genome shotgun (WGS) entry which is preliminary data.</text>
</comment>
<feature type="transmembrane region" description="Helical" evidence="1">
    <location>
        <begin position="49"/>
        <end position="73"/>
    </location>
</feature>
<organism evidence="2 3">
    <name type="scientific">Portunus trituberculatus</name>
    <name type="common">Swimming crab</name>
    <name type="synonym">Neptunus trituberculatus</name>
    <dbReference type="NCBI Taxonomy" id="210409"/>
    <lineage>
        <taxon>Eukaryota</taxon>
        <taxon>Metazoa</taxon>
        <taxon>Ecdysozoa</taxon>
        <taxon>Arthropoda</taxon>
        <taxon>Crustacea</taxon>
        <taxon>Multicrustacea</taxon>
        <taxon>Malacostraca</taxon>
        <taxon>Eumalacostraca</taxon>
        <taxon>Eucarida</taxon>
        <taxon>Decapoda</taxon>
        <taxon>Pleocyemata</taxon>
        <taxon>Brachyura</taxon>
        <taxon>Eubrachyura</taxon>
        <taxon>Portunoidea</taxon>
        <taxon>Portunidae</taxon>
        <taxon>Portuninae</taxon>
        <taxon>Portunus</taxon>
    </lineage>
</organism>
<dbReference type="EMBL" id="VSRR010019183">
    <property type="protein sequence ID" value="MPC61988.1"/>
    <property type="molecule type" value="Genomic_DNA"/>
</dbReference>
<dbReference type="AlphaFoldDB" id="A0A5B7GYM9"/>
<dbReference type="Proteomes" id="UP000324222">
    <property type="component" value="Unassembled WGS sequence"/>
</dbReference>
<reference evidence="2 3" key="1">
    <citation type="submission" date="2019-05" db="EMBL/GenBank/DDBJ databases">
        <title>Another draft genome of Portunus trituberculatus and its Hox gene families provides insights of decapod evolution.</title>
        <authorList>
            <person name="Jeong J.-H."/>
            <person name="Song I."/>
            <person name="Kim S."/>
            <person name="Choi T."/>
            <person name="Kim D."/>
            <person name="Ryu S."/>
            <person name="Kim W."/>
        </authorList>
    </citation>
    <scope>NUCLEOTIDE SEQUENCE [LARGE SCALE GENOMIC DNA]</scope>
    <source>
        <tissue evidence="2">Muscle</tissue>
    </source>
</reference>
<gene>
    <name evidence="2" type="ORF">E2C01_056067</name>
</gene>
<keyword evidence="1" id="KW-0472">Membrane</keyword>
<keyword evidence="1" id="KW-1133">Transmembrane helix</keyword>
<keyword evidence="3" id="KW-1185">Reference proteome</keyword>